<dbReference type="SUPFAM" id="SSF49742">
    <property type="entry name" value="PHM/PNGase F"/>
    <property type="match status" value="2"/>
</dbReference>
<protein>
    <recommendedName>
        <fullName evidence="2">Copper type II ascorbate-dependent monooxygenase C-terminal domain-containing protein</fullName>
    </recommendedName>
</protein>
<keyword evidence="1" id="KW-1015">Disulfide bond</keyword>
<dbReference type="PANTHER" id="PTHR10157">
    <property type="entry name" value="DOPAMINE BETA HYDROXYLASE RELATED"/>
    <property type="match status" value="1"/>
</dbReference>
<dbReference type="PROSITE" id="PS00084">
    <property type="entry name" value="CU2_MONOOXYGENASE_1"/>
    <property type="match status" value="1"/>
</dbReference>
<evidence type="ECO:0000313" key="4">
    <source>
        <dbReference type="Proteomes" id="UP000316726"/>
    </source>
</evidence>
<organism evidence="3 4">
    <name type="scientific">Chloropicon primus</name>
    <dbReference type="NCBI Taxonomy" id="1764295"/>
    <lineage>
        <taxon>Eukaryota</taxon>
        <taxon>Viridiplantae</taxon>
        <taxon>Chlorophyta</taxon>
        <taxon>Chloropicophyceae</taxon>
        <taxon>Chloropicales</taxon>
        <taxon>Chloropicaceae</taxon>
        <taxon>Chloropicon</taxon>
    </lineage>
</organism>
<dbReference type="InterPro" id="IPR024548">
    <property type="entry name" value="Cu2_monoox_C"/>
</dbReference>
<accession>A0A5B8MQH9</accession>
<sequence>MVVGRLLGLTVAAVVVLTIWVQLAAFTQERVSQTEVKFFQEQTRELYLPGVESREEWTAGRSLVEAENWDRENGRCGDEAETCTLTLRFPPQPIWDSELVINGTRGVLDIEQPMTGEIDAGFKCLLADVVLQEDHWITSVEPLIDTFPDPNRPGSRYDVVHHMDLFFCEPGVRTTRRYNLDDSFTCSHDSFIQNSLPLNVEGRLKKFLEMAIKELHPACFFGLVYDRGGESLSLGQDLGFLIGPSTSGSREIVVQSHYLAPKHYRERYTPVWDNSAFKITLRRVKREGREEKRDPIGLLAINDYGLKYPKGRVIQHSYAVPSSDLGEALTGDFADFGNEIQPVAVHLHGHFLTKSIWVDHMRGGKKVGEYGRKDEYRADGPDQSFFFLPQGDQERPLLRGDHLRVNCLVDTRPAENDVLYGVSHDTEMCAAIFIYKNHNPLSPLNYPKSNILSLCTDLRLCLGGYPKGQEE</sequence>
<gene>
    <name evidence="3" type="ORF">A3770_08p51290</name>
</gene>
<dbReference type="OrthoDB" id="10003276at2759"/>
<dbReference type="Pfam" id="PF03712">
    <property type="entry name" value="Cu2_monoox_C"/>
    <property type="match status" value="1"/>
</dbReference>
<dbReference type="InterPro" id="IPR020611">
    <property type="entry name" value="Cu2_ascorb_mOase_CS-1"/>
</dbReference>
<dbReference type="GO" id="GO:0005507">
    <property type="term" value="F:copper ion binding"/>
    <property type="evidence" value="ECO:0007669"/>
    <property type="project" value="InterPro"/>
</dbReference>
<dbReference type="EMBL" id="CP031041">
    <property type="protein sequence ID" value="QDZ22611.1"/>
    <property type="molecule type" value="Genomic_DNA"/>
</dbReference>
<dbReference type="STRING" id="1764295.A0A5B8MQH9"/>
<evidence type="ECO:0000313" key="3">
    <source>
        <dbReference type="EMBL" id="QDZ22611.1"/>
    </source>
</evidence>
<proteinExistence type="predicted"/>
<evidence type="ECO:0000259" key="2">
    <source>
        <dbReference type="Pfam" id="PF03712"/>
    </source>
</evidence>
<feature type="domain" description="Copper type II ascorbate-dependent monooxygenase C-terminal" evidence="2">
    <location>
        <begin position="339"/>
        <end position="436"/>
    </location>
</feature>
<evidence type="ECO:0000256" key="1">
    <source>
        <dbReference type="ARBA" id="ARBA00023157"/>
    </source>
</evidence>
<dbReference type="InterPro" id="IPR014784">
    <property type="entry name" value="Cu2_ascorb_mOase-like_C"/>
</dbReference>
<reference evidence="3 4" key="1">
    <citation type="submission" date="2018-07" db="EMBL/GenBank/DDBJ databases">
        <title>The complete nuclear genome of the prasinophyte Chloropicon primus (CCMP1205).</title>
        <authorList>
            <person name="Pombert J.-F."/>
            <person name="Otis C."/>
            <person name="Turmel M."/>
            <person name="Lemieux C."/>
        </authorList>
    </citation>
    <scope>NUCLEOTIDE SEQUENCE [LARGE SCALE GENOMIC DNA]</scope>
    <source>
        <strain evidence="3 4">CCMP1205</strain>
    </source>
</reference>
<dbReference type="GO" id="GO:0004500">
    <property type="term" value="F:dopamine beta-monooxygenase activity"/>
    <property type="evidence" value="ECO:0007669"/>
    <property type="project" value="InterPro"/>
</dbReference>
<dbReference type="InterPro" id="IPR008977">
    <property type="entry name" value="PHM/PNGase_F_dom_sf"/>
</dbReference>
<dbReference type="Gene3D" id="2.60.120.310">
    <property type="entry name" value="Copper type II, ascorbate-dependent monooxygenase, N-terminal domain"/>
    <property type="match status" value="1"/>
</dbReference>
<dbReference type="Proteomes" id="UP000316726">
    <property type="component" value="Chromosome 8"/>
</dbReference>
<dbReference type="Gene3D" id="2.60.120.230">
    <property type="match status" value="1"/>
</dbReference>
<name>A0A5B8MQH9_9CHLO</name>
<dbReference type="AlphaFoldDB" id="A0A5B8MQH9"/>
<dbReference type="InterPro" id="IPR036939">
    <property type="entry name" value="Cu2_ascorb_mOase_N_sf"/>
</dbReference>
<keyword evidence="4" id="KW-1185">Reference proteome</keyword>
<dbReference type="InterPro" id="IPR000945">
    <property type="entry name" value="DBH-like"/>
</dbReference>
<dbReference type="PANTHER" id="PTHR10157:SF23">
    <property type="entry name" value="MOXD1 HOMOLOG 1"/>
    <property type="match status" value="1"/>
</dbReference>